<dbReference type="PANTHER" id="PTHR23155:SF1205">
    <property type="entry name" value="DISEASE RESISTANCE PROTEIN RPM1"/>
    <property type="match status" value="1"/>
</dbReference>
<evidence type="ECO:0000259" key="3">
    <source>
        <dbReference type="Pfam" id="PF00931"/>
    </source>
</evidence>
<dbReference type="PANTHER" id="PTHR23155">
    <property type="entry name" value="DISEASE RESISTANCE PROTEIN RP"/>
    <property type="match status" value="1"/>
</dbReference>
<protein>
    <submittedName>
        <fullName evidence="6">Disease resistance protein RPM1</fullName>
    </submittedName>
</protein>
<dbReference type="Pfam" id="PF23598">
    <property type="entry name" value="LRR_14"/>
    <property type="match status" value="1"/>
</dbReference>
<keyword evidence="2" id="KW-0611">Plant defense</keyword>
<dbReference type="InterPro" id="IPR058922">
    <property type="entry name" value="WHD_DRP"/>
</dbReference>
<dbReference type="EMBL" id="JAUJYN010000006">
    <property type="protein sequence ID" value="KAK1268650.1"/>
    <property type="molecule type" value="Genomic_DNA"/>
</dbReference>
<dbReference type="InterPro" id="IPR027417">
    <property type="entry name" value="P-loop_NTPase"/>
</dbReference>
<name>A0AAV9AWK3_ACOGR</name>
<feature type="domain" description="Disease resistance R13L4/SHOC-2-like LRR" evidence="5">
    <location>
        <begin position="339"/>
        <end position="418"/>
    </location>
</feature>
<reference evidence="6" key="1">
    <citation type="journal article" date="2023" name="Nat. Commun.">
        <title>Diploid and tetraploid genomes of Acorus and the evolution of monocots.</title>
        <authorList>
            <person name="Ma L."/>
            <person name="Liu K.W."/>
            <person name="Li Z."/>
            <person name="Hsiao Y.Y."/>
            <person name="Qi Y."/>
            <person name="Fu T."/>
            <person name="Tang G.D."/>
            <person name="Zhang D."/>
            <person name="Sun W.H."/>
            <person name="Liu D.K."/>
            <person name="Li Y."/>
            <person name="Chen G.Z."/>
            <person name="Liu X.D."/>
            <person name="Liao X.Y."/>
            <person name="Jiang Y.T."/>
            <person name="Yu X."/>
            <person name="Hao Y."/>
            <person name="Huang J."/>
            <person name="Zhao X.W."/>
            <person name="Ke S."/>
            <person name="Chen Y.Y."/>
            <person name="Wu W.L."/>
            <person name="Hsu J.L."/>
            <person name="Lin Y.F."/>
            <person name="Huang M.D."/>
            <person name="Li C.Y."/>
            <person name="Huang L."/>
            <person name="Wang Z.W."/>
            <person name="Zhao X."/>
            <person name="Zhong W.Y."/>
            <person name="Peng D.H."/>
            <person name="Ahmad S."/>
            <person name="Lan S."/>
            <person name="Zhang J.S."/>
            <person name="Tsai W.C."/>
            <person name="Van de Peer Y."/>
            <person name="Liu Z.J."/>
        </authorList>
    </citation>
    <scope>NUCLEOTIDE SEQUENCE</scope>
    <source>
        <strain evidence="6">SCP</strain>
    </source>
</reference>
<accession>A0AAV9AWK3</accession>
<dbReference type="InterPro" id="IPR042197">
    <property type="entry name" value="Apaf_helical"/>
</dbReference>
<dbReference type="Gene3D" id="3.40.50.300">
    <property type="entry name" value="P-loop containing nucleotide triphosphate hydrolases"/>
    <property type="match status" value="1"/>
</dbReference>
<dbReference type="PRINTS" id="PR00364">
    <property type="entry name" value="DISEASERSIST"/>
</dbReference>
<reference evidence="6" key="2">
    <citation type="submission" date="2023-06" db="EMBL/GenBank/DDBJ databases">
        <authorList>
            <person name="Ma L."/>
            <person name="Liu K.-W."/>
            <person name="Li Z."/>
            <person name="Hsiao Y.-Y."/>
            <person name="Qi Y."/>
            <person name="Fu T."/>
            <person name="Tang G."/>
            <person name="Zhang D."/>
            <person name="Sun W.-H."/>
            <person name="Liu D.-K."/>
            <person name="Li Y."/>
            <person name="Chen G.-Z."/>
            <person name="Liu X.-D."/>
            <person name="Liao X.-Y."/>
            <person name="Jiang Y.-T."/>
            <person name="Yu X."/>
            <person name="Hao Y."/>
            <person name="Huang J."/>
            <person name="Zhao X.-W."/>
            <person name="Ke S."/>
            <person name="Chen Y.-Y."/>
            <person name="Wu W.-L."/>
            <person name="Hsu J.-L."/>
            <person name="Lin Y.-F."/>
            <person name="Huang M.-D."/>
            <person name="Li C.-Y."/>
            <person name="Huang L."/>
            <person name="Wang Z.-W."/>
            <person name="Zhao X."/>
            <person name="Zhong W.-Y."/>
            <person name="Peng D.-H."/>
            <person name="Ahmad S."/>
            <person name="Lan S."/>
            <person name="Zhang J.-S."/>
            <person name="Tsai W.-C."/>
            <person name="Van De Peer Y."/>
            <person name="Liu Z.-J."/>
        </authorList>
    </citation>
    <scope>NUCLEOTIDE SEQUENCE</scope>
    <source>
        <strain evidence="6">SCP</strain>
        <tissue evidence="6">Leaves</tissue>
    </source>
</reference>
<dbReference type="AlphaFoldDB" id="A0AAV9AWK3"/>
<dbReference type="Gene3D" id="3.80.10.10">
    <property type="entry name" value="Ribonuclease Inhibitor"/>
    <property type="match status" value="2"/>
</dbReference>
<organism evidence="6 7">
    <name type="scientific">Acorus gramineus</name>
    <name type="common">Dwarf sweet flag</name>
    <dbReference type="NCBI Taxonomy" id="55184"/>
    <lineage>
        <taxon>Eukaryota</taxon>
        <taxon>Viridiplantae</taxon>
        <taxon>Streptophyta</taxon>
        <taxon>Embryophyta</taxon>
        <taxon>Tracheophyta</taxon>
        <taxon>Spermatophyta</taxon>
        <taxon>Magnoliopsida</taxon>
        <taxon>Liliopsida</taxon>
        <taxon>Acoraceae</taxon>
        <taxon>Acorus</taxon>
    </lineage>
</organism>
<evidence type="ECO:0000259" key="5">
    <source>
        <dbReference type="Pfam" id="PF23598"/>
    </source>
</evidence>
<dbReference type="InterPro" id="IPR055414">
    <property type="entry name" value="LRR_R13L4/SHOC2-like"/>
</dbReference>
<evidence type="ECO:0000313" key="7">
    <source>
        <dbReference type="Proteomes" id="UP001179952"/>
    </source>
</evidence>
<dbReference type="Pfam" id="PF00931">
    <property type="entry name" value="NB-ARC"/>
    <property type="match status" value="1"/>
</dbReference>
<gene>
    <name evidence="6" type="ORF">QJS04_geneDACA006655</name>
</gene>
<keyword evidence="7" id="KW-1185">Reference proteome</keyword>
<dbReference type="InterPro" id="IPR002182">
    <property type="entry name" value="NB-ARC"/>
</dbReference>
<evidence type="ECO:0000256" key="2">
    <source>
        <dbReference type="ARBA" id="ARBA00022821"/>
    </source>
</evidence>
<keyword evidence="1" id="KW-0677">Repeat</keyword>
<dbReference type="GO" id="GO:0009626">
    <property type="term" value="P:plant-type hypersensitive response"/>
    <property type="evidence" value="ECO:0007669"/>
    <property type="project" value="UniProtKB-ARBA"/>
</dbReference>
<dbReference type="InterPro" id="IPR032675">
    <property type="entry name" value="LRR_dom_sf"/>
</dbReference>
<dbReference type="FunFam" id="3.40.50.300:FF:001091">
    <property type="entry name" value="Probable disease resistance protein At1g61300"/>
    <property type="match status" value="1"/>
</dbReference>
<evidence type="ECO:0000259" key="4">
    <source>
        <dbReference type="Pfam" id="PF23559"/>
    </source>
</evidence>
<dbReference type="Pfam" id="PF23559">
    <property type="entry name" value="WHD_DRP"/>
    <property type="match status" value="1"/>
</dbReference>
<dbReference type="Proteomes" id="UP001179952">
    <property type="component" value="Unassembled WGS sequence"/>
</dbReference>
<proteinExistence type="predicted"/>
<feature type="domain" description="NB-ARC" evidence="3">
    <location>
        <begin position="15"/>
        <end position="170"/>
    </location>
</feature>
<evidence type="ECO:0000256" key="1">
    <source>
        <dbReference type="ARBA" id="ARBA00022737"/>
    </source>
</evidence>
<feature type="domain" description="Disease resistance protein winged helix" evidence="4">
    <location>
        <begin position="257"/>
        <end position="329"/>
    </location>
</feature>
<dbReference type="Gene3D" id="1.10.10.10">
    <property type="entry name" value="Winged helix-like DNA-binding domain superfamily/Winged helix DNA-binding domain"/>
    <property type="match status" value="1"/>
</dbReference>
<dbReference type="FunFam" id="1.10.10.10:FF:000322">
    <property type="entry name" value="Probable disease resistance protein At1g63360"/>
    <property type="match status" value="1"/>
</dbReference>
<dbReference type="GO" id="GO:0002758">
    <property type="term" value="P:innate immune response-activating signaling pathway"/>
    <property type="evidence" value="ECO:0007669"/>
    <property type="project" value="UniProtKB-ARBA"/>
</dbReference>
<dbReference type="GO" id="GO:0042742">
    <property type="term" value="P:defense response to bacterium"/>
    <property type="evidence" value="ECO:0007669"/>
    <property type="project" value="UniProtKB-ARBA"/>
</dbReference>
<dbReference type="InterPro" id="IPR036388">
    <property type="entry name" value="WH-like_DNA-bd_sf"/>
</dbReference>
<dbReference type="SUPFAM" id="SSF52540">
    <property type="entry name" value="P-loop containing nucleoside triphosphate hydrolases"/>
    <property type="match status" value="1"/>
</dbReference>
<dbReference type="Gene3D" id="1.10.8.430">
    <property type="entry name" value="Helical domain of apoptotic protease-activating factors"/>
    <property type="match status" value="1"/>
</dbReference>
<evidence type="ECO:0000313" key="6">
    <source>
        <dbReference type="EMBL" id="KAK1268650.1"/>
    </source>
</evidence>
<dbReference type="SUPFAM" id="SSF52058">
    <property type="entry name" value="L domain-like"/>
    <property type="match status" value="1"/>
</dbReference>
<dbReference type="GO" id="GO:0043531">
    <property type="term" value="F:ADP binding"/>
    <property type="evidence" value="ECO:0007669"/>
    <property type="project" value="InterPro"/>
</dbReference>
<comment type="caution">
    <text evidence="6">The sequence shown here is derived from an EMBL/GenBank/DDBJ whole genome shotgun (WGS) entry which is preliminary data.</text>
</comment>
<sequence>MASLLIDEAELVGIDEPKEKLVGWLTNDEPGRVVISVVAMGGMGKTTLVKKVYDHGIVKKSFDCFDFVVVSKTYSMSEIIRNLIKKMQSLKDYLQDKRYVVVFDDVWNLELWEEIKFAFPTNSYGRIIITTREVSVAQSCTLTCGHLYDLQPLNDTEAWDLFCRTTFPSDRCCPDELEELSQKIVKPCQGLPLAIVAIGGMLAVKEKTMSEWERVHRGGFGMYDEREHTIVNMKRIILLSYTDLPYNLKSCFLYLSLFPEDYNIKFMKLIRLWMAEGFVKSNQQNIMVEEVAKEYINVLIKRSLILVADRNSYGKVISCRVHDVVREIILSKAREENFSFRLLKVIDLDGMPLKVFPPEITELLHLRYLSLRDTSISELPKSIKRLCNLETLDLKGTMVRELPVEILKLRKLRHLLVNLVKLSLWWSKLKDDPFESLQNLPNLAELELSRAYDGNELRCGEGGFKKLQVLHIHYLNELKMVEIGEGAMCGLQKLWIWECLQLEKVPLGIEHIAHLKELYLFCMSEELYSRVRKDGGEDRPRIEHIKIINALYILDGKVSFRIP</sequence>
<dbReference type="InterPro" id="IPR044974">
    <property type="entry name" value="Disease_R_plants"/>
</dbReference>